<proteinExistence type="predicted"/>
<dbReference type="Proteomes" id="UP000735302">
    <property type="component" value="Unassembled WGS sequence"/>
</dbReference>
<protein>
    <submittedName>
        <fullName evidence="2">Uncharacterized protein</fullName>
    </submittedName>
</protein>
<feature type="region of interest" description="Disordered" evidence="1">
    <location>
        <begin position="19"/>
        <end position="76"/>
    </location>
</feature>
<evidence type="ECO:0000313" key="3">
    <source>
        <dbReference type="Proteomes" id="UP000735302"/>
    </source>
</evidence>
<dbReference type="EMBL" id="BLXT01000825">
    <property type="protein sequence ID" value="GFN80363.1"/>
    <property type="molecule type" value="Genomic_DNA"/>
</dbReference>
<evidence type="ECO:0000256" key="1">
    <source>
        <dbReference type="SAM" id="MobiDB-lite"/>
    </source>
</evidence>
<gene>
    <name evidence="2" type="ORF">PoB_000686900</name>
</gene>
<comment type="caution">
    <text evidence="2">The sequence shown here is derived from an EMBL/GenBank/DDBJ whole genome shotgun (WGS) entry which is preliminary data.</text>
</comment>
<sequence length="76" mass="8533">MQQIAIFCMDNLQGINHKNDHCVQNPDDPSAIRQIPDDPDLPDPEPDVTIESSSDSESYKTSEEVEDEALLHARRA</sequence>
<name>A0AAV3YE64_9GAST</name>
<evidence type="ECO:0000313" key="2">
    <source>
        <dbReference type="EMBL" id="GFN80363.1"/>
    </source>
</evidence>
<organism evidence="2 3">
    <name type="scientific">Plakobranchus ocellatus</name>
    <dbReference type="NCBI Taxonomy" id="259542"/>
    <lineage>
        <taxon>Eukaryota</taxon>
        <taxon>Metazoa</taxon>
        <taxon>Spiralia</taxon>
        <taxon>Lophotrochozoa</taxon>
        <taxon>Mollusca</taxon>
        <taxon>Gastropoda</taxon>
        <taxon>Heterobranchia</taxon>
        <taxon>Euthyneura</taxon>
        <taxon>Panpulmonata</taxon>
        <taxon>Sacoglossa</taxon>
        <taxon>Placobranchoidea</taxon>
        <taxon>Plakobranchidae</taxon>
        <taxon>Plakobranchus</taxon>
    </lineage>
</organism>
<reference evidence="2 3" key="1">
    <citation type="journal article" date="2021" name="Elife">
        <title>Chloroplast acquisition without the gene transfer in kleptoplastic sea slugs, Plakobranchus ocellatus.</title>
        <authorList>
            <person name="Maeda T."/>
            <person name="Takahashi S."/>
            <person name="Yoshida T."/>
            <person name="Shimamura S."/>
            <person name="Takaki Y."/>
            <person name="Nagai Y."/>
            <person name="Toyoda A."/>
            <person name="Suzuki Y."/>
            <person name="Arimoto A."/>
            <person name="Ishii H."/>
            <person name="Satoh N."/>
            <person name="Nishiyama T."/>
            <person name="Hasebe M."/>
            <person name="Maruyama T."/>
            <person name="Minagawa J."/>
            <person name="Obokata J."/>
            <person name="Shigenobu S."/>
        </authorList>
    </citation>
    <scope>NUCLEOTIDE SEQUENCE [LARGE SCALE GENOMIC DNA]</scope>
</reference>
<feature type="compositionally biased region" description="Acidic residues" evidence="1">
    <location>
        <begin position="37"/>
        <end position="48"/>
    </location>
</feature>
<accession>A0AAV3YE64</accession>
<keyword evidence="3" id="KW-1185">Reference proteome</keyword>
<dbReference type="AlphaFoldDB" id="A0AAV3YE64"/>